<evidence type="ECO:0000313" key="2">
    <source>
        <dbReference type="Proteomes" id="UP000187323"/>
    </source>
</evidence>
<gene>
    <name evidence="1" type="ORF">BSK47_15920</name>
</gene>
<comment type="caution">
    <text evidence="1">The sequence shown here is derived from an EMBL/GenBank/DDBJ whole genome shotgun (WGS) entry which is preliminary data.</text>
</comment>
<dbReference type="RefSeq" id="WP_076135692.1">
    <property type="nucleotide sequence ID" value="NZ_MPTI01000001.1"/>
</dbReference>
<name>A0AB36JHE6_9BACL</name>
<evidence type="ECO:0000313" key="1">
    <source>
        <dbReference type="EMBL" id="OME19522.1"/>
    </source>
</evidence>
<organism evidence="1 2">
    <name type="scientific">Paenibacillus odorifer</name>
    <dbReference type="NCBI Taxonomy" id="189426"/>
    <lineage>
        <taxon>Bacteria</taxon>
        <taxon>Bacillati</taxon>
        <taxon>Bacillota</taxon>
        <taxon>Bacilli</taxon>
        <taxon>Bacillales</taxon>
        <taxon>Paenibacillaceae</taxon>
        <taxon>Paenibacillus</taxon>
    </lineage>
</organism>
<protein>
    <submittedName>
        <fullName evidence="1">Uncharacterized protein</fullName>
    </submittedName>
</protein>
<dbReference type="EMBL" id="MPTO01000013">
    <property type="protein sequence ID" value="OME19522.1"/>
    <property type="molecule type" value="Genomic_DNA"/>
</dbReference>
<reference evidence="1 2" key="1">
    <citation type="submission" date="2016-10" db="EMBL/GenBank/DDBJ databases">
        <title>Paenibacillus species isolates.</title>
        <authorList>
            <person name="Beno S.M."/>
        </authorList>
    </citation>
    <scope>NUCLEOTIDE SEQUENCE [LARGE SCALE GENOMIC DNA]</scope>
    <source>
        <strain evidence="1 2">FSL H7-0918</strain>
    </source>
</reference>
<accession>A0AB36JHE6</accession>
<proteinExistence type="predicted"/>
<dbReference type="Proteomes" id="UP000187323">
    <property type="component" value="Unassembled WGS sequence"/>
</dbReference>
<sequence>MSKPNVDEIAAALFEKLQPLYIKDGLELTQELQNDGKPIQEAIRQADLAALKLHNERFTIELIKGVLDALE</sequence>
<dbReference type="AlphaFoldDB" id="A0AB36JHE6"/>